<gene>
    <name evidence="4" type="primary">rps14</name>
</gene>
<dbReference type="GeneID" id="12486975"/>
<dbReference type="GO" id="GO:0006412">
    <property type="term" value="P:translation"/>
    <property type="evidence" value="ECO:0007669"/>
    <property type="project" value="InterPro"/>
</dbReference>
<dbReference type="GO" id="GO:0003735">
    <property type="term" value="F:structural constituent of ribosome"/>
    <property type="evidence" value="ECO:0007669"/>
    <property type="project" value="InterPro"/>
</dbReference>
<keyword evidence="2 4" id="KW-0689">Ribosomal protein</keyword>
<comment type="similarity">
    <text evidence="1">Belongs to the universal ribosomal protein uS14 family.</text>
</comment>
<evidence type="ECO:0000256" key="2">
    <source>
        <dbReference type="ARBA" id="ARBA00022980"/>
    </source>
</evidence>
<dbReference type="EMBL" id="GQ339576">
    <property type="protein sequence ID" value="ACT36204.1"/>
    <property type="molecule type" value="Genomic_DNA"/>
</dbReference>
<reference evidence="4" key="1">
    <citation type="submission" date="2009-06" db="EMBL/GenBank/DDBJ databases">
        <authorList>
            <person name="Pombert J.-F."/>
            <person name="Keeling P."/>
        </authorList>
    </citation>
    <scope>NUCLEOTIDE SEQUENCE</scope>
    <source>
        <strain evidence="4">ATCC 50920</strain>
    </source>
</reference>
<name>D3IZX7_HELSJ</name>
<organism evidence="4">
    <name type="scientific">Helicosporidium sp. subsp. Simulium jonesii</name>
    <name type="common">Green alga</name>
    <dbReference type="NCBI Taxonomy" id="145475"/>
    <lineage>
        <taxon>Eukaryota</taxon>
        <taxon>Viridiplantae</taxon>
        <taxon>Chlorophyta</taxon>
        <taxon>core chlorophytes</taxon>
        <taxon>Trebouxiophyceae</taxon>
        <taxon>Chlorellales</taxon>
        <taxon>Chlorellaceae</taxon>
        <taxon>Helicosporidium</taxon>
    </lineage>
</organism>
<dbReference type="AlphaFoldDB" id="D3IZX7"/>
<evidence type="ECO:0000256" key="1">
    <source>
        <dbReference type="ARBA" id="ARBA00009083"/>
    </source>
</evidence>
<reference evidence="4" key="2">
    <citation type="journal article" date="2010" name="PLoS ONE">
        <title>The mitochondrial genome of the entomoparasitic green alga helicosporidium.</title>
        <authorList>
            <person name="Pombert J.F."/>
            <person name="Keeling P.J."/>
        </authorList>
    </citation>
    <scope>NUCLEOTIDE SEQUENCE</scope>
    <source>
        <strain evidence="4">ATCC 50920</strain>
    </source>
</reference>
<dbReference type="RefSeq" id="YP_006280977.1">
    <property type="nucleotide sequence ID" value="NC_017841.1"/>
</dbReference>
<evidence type="ECO:0000256" key="3">
    <source>
        <dbReference type="ARBA" id="ARBA00023274"/>
    </source>
</evidence>
<geneLocation type="mitochondrion" evidence="4"/>
<dbReference type="Pfam" id="PF00253">
    <property type="entry name" value="Ribosomal_S14"/>
    <property type="match status" value="1"/>
</dbReference>
<dbReference type="PANTHER" id="PTHR19836">
    <property type="entry name" value="30S RIBOSOMAL PROTEIN S14"/>
    <property type="match status" value="1"/>
</dbReference>
<accession>D3IZX7</accession>
<proteinExistence type="inferred from homology"/>
<dbReference type="SUPFAM" id="SSF57716">
    <property type="entry name" value="Glucocorticoid receptor-like (DNA-binding domain)"/>
    <property type="match status" value="1"/>
</dbReference>
<keyword evidence="3" id="KW-0687">Ribonucleoprotein</keyword>
<dbReference type="Gene3D" id="1.10.287.1480">
    <property type="match status" value="1"/>
</dbReference>
<evidence type="ECO:0000313" key="4">
    <source>
        <dbReference type="EMBL" id="ACT36204.1"/>
    </source>
</evidence>
<sequence length="101" mass="12161">MKRKNSIKRDLNRRQLFQKLELKRMIYKSLIHDFKISEKDRYFYTQKLNQLPRNSSLVRIKNRCIITGRGQGILNFCGLSRIKFRDLAQQGLIMGWNKASW</sequence>
<protein>
    <submittedName>
        <fullName evidence="4">Ribosomal protein S14</fullName>
    </submittedName>
</protein>
<keyword evidence="4" id="KW-0496">Mitochondrion</keyword>
<dbReference type="GO" id="GO:0005763">
    <property type="term" value="C:mitochondrial small ribosomal subunit"/>
    <property type="evidence" value="ECO:0007669"/>
    <property type="project" value="TreeGrafter"/>
</dbReference>
<dbReference type="PANTHER" id="PTHR19836:SF19">
    <property type="entry name" value="SMALL RIBOSOMAL SUBUNIT PROTEIN US14M"/>
    <property type="match status" value="1"/>
</dbReference>
<dbReference type="NCBIfam" id="NF006477">
    <property type="entry name" value="PRK08881.1"/>
    <property type="match status" value="1"/>
</dbReference>
<dbReference type="InterPro" id="IPR001209">
    <property type="entry name" value="Ribosomal_uS14"/>
</dbReference>
<dbReference type="FunFam" id="1.10.287.1480:FF:000001">
    <property type="entry name" value="30S ribosomal protein S14"/>
    <property type="match status" value="1"/>
</dbReference>